<dbReference type="Proteomes" id="UP000692816">
    <property type="component" value="Unassembled WGS sequence"/>
</dbReference>
<dbReference type="EMBL" id="JAGEPA010000002">
    <property type="protein sequence ID" value="MBO1435581.1"/>
    <property type="molecule type" value="Genomic_DNA"/>
</dbReference>
<sequence length="292" mass="33001">MIPAMNIVAWSQRAPWPEDRQVEQDLIISRALVEIFNDDFLKKELRFRGGTALNKLHFPTAYRYSEDIDLTRTTGGPVGPILDHLRAILEPWMGHAHYDLGEIGPRLTFTIEAEDENASQPIRLKVEIATRERTAYDGEKSFPFEVTNPWFNGKADISSFSREELLATKLRALLQRDKGRDLVDLAKAIELFDGLDPARVVDVFGKYLKASGQSISRAEAEERMWAKLEDPSFLADVRPLLAADDAEDFDADAERAAFVTVFTEFVKRIPGHAWAETPAMAEKNEMPELAKP</sequence>
<evidence type="ECO:0000313" key="1">
    <source>
        <dbReference type="EMBL" id="MBO1435581.1"/>
    </source>
</evidence>
<dbReference type="Pfam" id="PF08843">
    <property type="entry name" value="AbiEii"/>
    <property type="match status" value="1"/>
</dbReference>
<accession>A0ABS3MW37</accession>
<evidence type="ECO:0000313" key="2">
    <source>
        <dbReference type="Proteomes" id="UP000692816"/>
    </source>
</evidence>
<comment type="caution">
    <text evidence="1">The sequence shown here is derived from an EMBL/GenBank/DDBJ whole genome shotgun (WGS) entry which is preliminary data.</text>
</comment>
<keyword evidence="2" id="KW-1185">Reference proteome</keyword>
<name>A0ABS3MW37_9BRAD</name>
<keyword evidence="1" id="KW-0808">Transferase</keyword>
<gene>
    <name evidence="1" type="ORF">J4P68_40775</name>
</gene>
<proteinExistence type="predicted"/>
<protein>
    <submittedName>
        <fullName evidence="1">Nucleotidyl transferase AbiEii/AbiGii toxin family protein</fullName>
    </submittedName>
</protein>
<dbReference type="GO" id="GO:0016740">
    <property type="term" value="F:transferase activity"/>
    <property type="evidence" value="ECO:0007669"/>
    <property type="project" value="UniProtKB-KW"/>
</dbReference>
<reference evidence="1" key="1">
    <citation type="journal article" date="2021" name="Int. J. Syst. Evol. Microbiol.">
        <title>Bradyrhizobium septentrionale sp. nov. (sv. septentrionale) and Bradyrhizobium quebecense sp. nov. (sv. septentrionale) associated with legumes native to Canada possess rearranged symbiosis genes and numerous insertion sequences.</title>
        <authorList>
            <person name="Bromfield E.S.P."/>
            <person name="Cloutier S."/>
        </authorList>
    </citation>
    <scope>NUCLEOTIDE SEQUENCE</scope>
    <source>
        <strain evidence="1">12S5</strain>
    </source>
</reference>
<organism evidence="1 2">
    <name type="scientific">Bradyrhizobium quebecense</name>
    <dbReference type="NCBI Taxonomy" id="2748629"/>
    <lineage>
        <taxon>Bacteria</taxon>
        <taxon>Pseudomonadati</taxon>
        <taxon>Pseudomonadota</taxon>
        <taxon>Alphaproteobacteria</taxon>
        <taxon>Hyphomicrobiales</taxon>
        <taxon>Nitrobacteraceae</taxon>
        <taxon>Bradyrhizobium</taxon>
    </lineage>
</organism>
<dbReference type="InterPro" id="IPR014942">
    <property type="entry name" value="AbiEii"/>
</dbReference>
<dbReference type="Gene3D" id="3.10.450.620">
    <property type="entry name" value="JHP933, nucleotidyltransferase-like core domain"/>
    <property type="match status" value="1"/>
</dbReference>